<comment type="caution">
    <text evidence="1">The sequence shown here is derived from an EMBL/GenBank/DDBJ whole genome shotgun (WGS) entry which is preliminary data.</text>
</comment>
<dbReference type="RefSeq" id="WP_168850383.1">
    <property type="nucleotide sequence ID" value="NZ_JAAVSD010000038.1"/>
</dbReference>
<proteinExistence type="predicted"/>
<gene>
    <name evidence="1" type="ORF">HEQ44_10380</name>
</gene>
<dbReference type="Proteomes" id="UP000707477">
    <property type="component" value="Unassembled WGS sequence"/>
</dbReference>
<reference evidence="1 2" key="1">
    <citation type="submission" date="2020-03" db="EMBL/GenBank/DDBJ databases">
        <authorList>
            <person name="Zhang Z."/>
            <person name="Guo Z."/>
            <person name="Hou Q."/>
            <person name="Shen X."/>
        </authorList>
    </citation>
    <scope>NUCLEOTIDE SEQUENCE [LARGE SCALE GENOMIC DNA]</scope>
    <source>
        <strain evidence="1 2">HBUAS51329</strain>
    </source>
</reference>
<sequence>MNKKDKKLLGRFESKKVRNKVIEGIDLPEDVPLFIKFVDRKYLSDFLQQGILHFGTLAEYRDMAQPGGVYGKADTIIGDLNEGVFHREYGEGTILDIDNKRTILEPHEYSTLWIEVNI</sequence>
<name>A0ABX1L8K0_9LACO</name>
<evidence type="ECO:0000313" key="1">
    <source>
        <dbReference type="EMBL" id="NLR30589.1"/>
    </source>
</evidence>
<evidence type="ECO:0000313" key="2">
    <source>
        <dbReference type="Proteomes" id="UP000707477"/>
    </source>
</evidence>
<protein>
    <submittedName>
        <fullName evidence="1">Uncharacterized protein</fullName>
    </submittedName>
</protein>
<dbReference type="EMBL" id="JAAVSD010000038">
    <property type="protein sequence ID" value="NLR30589.1"/>
    <property type="molecule type" value="Genomic_DNA"/>
</dbReference>
<organism evidence="1 2">
    <name type="scientific">Levilactobacillus tujiorum</name>
    <dbReference type="NCBI Taxonomy" id="2912243"/>
    <lineage>
        <taxon>Bacteria</taxon>
        <taxon>Bacillati</taxon>
        <taxon>Bacillota</taxon>
        <taxon>Bacilli</taxon>
        <taxon>Lactobacillales</taxon>
        <taxon>Lactobacillaceae</taxon>
        <taxon>Levilactobacillus</taxon>
    </lineage>
</organism>
<keyword evidence="2" id="KW-1185">Reference proteome</keyword>
<accession>A0ABX1L8K0</accession>